<dbReference type="GO" id="GO:0032259">
    <property type="term" value="P:methylation"/>
    <property type="evidence" value="ECO:0007669"/>
    <property type="project" value="UniProtKB-KW"/>
</dbReference>
<sequence>MSKSRKVPEKVENTTEEVVVENQQAVDSTQSFAKDEIEKDILNEPIIEEKELPLKEQIPIQEKITTEENVIVQKSGGKGLALLALLVALAVGGAGHFMTNKKFDEMEAQIQALSAKSDQQASTQTIVEMPNFDNEKAQIVELSTNYQKALERIEELENTQSGYTQQISGLQLQLQKLNNVSGSDKTFWLLSEADFLLNNAARKVVLDNDIDTAKNLLLEADQVLTQVPSATNVREAIKADLNTLTNINNIDQNALMQRVANLTNRLDDLPILESEQSKAAIAEGQVSDSIADWEKNLEKSASSFLDHFIRISKRNVADEKAFVAPNQEIYLRENIRLRLQIAILAIPRQQSELYTKSLQTVGSWIRSYFDTSNEAVKNFLKEVDELADQTIYVDVPDSLQSLKVLSQQINKTPQQIEKVEIQAEKELEQAESVKTEEAEPVKKEQVEPSKPAESEPAKSEEVSEQSAPSAQ</sequence>
<evidence type="ECO:0000313" key="5">
    <source>
        <dbReference type="Proteomes" id="UP000066995"/>
    </source>
</evidence>
<evidence type="ECO:0000313" key="4">
    <source>
        <dbReference type="EMBL" id="AHG76027.1"/>
    </source>
</evidence>
<feature type="region of interest" description="Disordered" evidence="2">
    <location>
        <begin position="428"/>
        <end position="471"/>
    </location>
</feature>
<dbReference type="KEGG" id="mvi:X808_15050"/>
<protein>
    <submittedName>
        <fullName evidence="4">Uroporphyrin-III C-methyltransferase</fullName>
    </submittedName>
</protein>
<keyword evidence="3" id="KW-0812">Transmembrane</keyword>
<feature type="transmembrane region" description="Helical" evidence="3">
    <location>
        <begin position="80"/>
        <end position="98"/>
    </location>
</feature>
<dbReference type="GO" id="GO:0008168">
    <property type="term" value="F:methyltransferase activity"/>
    <property type="evidence" value="ECO:0007669"/>
    <property type="project" value="UniProtKB-KW"/>
</dbReference>
<proteinExistence type="predicted"/>
<name>W0QCK7_9PAST</name>
<evidence type="ECO:0000256" key="3">
    <source>
        <dbReference type="SAM" id="Phobius"/>
    </source>
</evidence>
<dbReference type="eggNOG" id="COG2959">
    <property type="taxonomic scope" value="Bacteria"/>
</dbReference>
<dbReference type="PANTHER" id="PTHR38043:SF1">
    <property type="entry name" value="PROTEIN HEMX"/>
    <property type="match status" value="1"/>
</dbReference>
<dbReference type="Proteomes" id="UP000066995">
    <property type="component" value="Chromosome"/>
</dbReference>
<dbReference type="HOGENOM" id="CLU_036381_1_1_6"/>
<dbReference type="STRING" id="1433287.X808_15050"/>
<dbReference type="InterPro" id="IPR007470">
    <property type="entry name" value="HemX"/>
</dbReference>
<reference evidence="4 5" key="1">
    <citation type="submission" date="2013-12" db="EMBL/GenBank/DDBJ databases">
        <title>Annotation of the Mannheimia varigena USDA-ARS-USMARC-1296 complete genome.</title>
        <authorList>
            <person name="Harhay G.P."/>
            <person name="Clawson M.L."/>
            <person name="Murray R.W."/>
            <person name="Lubbers B.V."/>
            <person name="Heaton M.P."/>
            <person name="Chitko-Mckown C.G."/>
            <person name="Harhay D.M."/>
            <person name="Smith T.P.L."/>
        </authorList>
    </citation>
    <scope>NUCLEOTIDE SEQUENCE [LARGE SCALE GENOMIC DNA]</scope>
    <source>
        <strain evidence="4 5">USDA-ARS-USMARC-1296</strain>
    </source>
</reference>
<keyword evidence="4" id="KW-0489">Methyltransferase</keyword>
<dbReference type="RefSeq" id="WP_025217729.1">
    <property type="nucleotide sequence ID" value="NZ_CP006943.1"/>
</dbReference>
<evidence type="ECO:0000256" key="2">
    <source>
        <dbReference type="SAM" id="MobiDB-lite"/>
    </source>
</evidence>
<dbReference type="Pfam" id="PF04375">
    <property type="entry name" value="HemX"/>
    <property type="match status" value="1"/>
</dbReference>
<dbReference type="PATRIC" id="fig|1433287.3.peg.1506"/>
<dbReference type="AlphaFoldDB" id="W0QCK7"/>
<dbReference type="PANTHER" id="PTHR38043">
    <property type="entry name" value="PROTEIN HEMX"/>
    <property type="match status" value="1"/>
</dbReference>
<evidence type="ECO:0000256" key="1">
    <source>
        <dbReference type="SAM" id="Coils"/>
    </source>
</evidence>
<organism evidence="4 5">
    <name type="scientific">Mannheimia varigena USDA-ARS-USMARC-1296</name>
    <dbReference type="NCBI Taxonomy" id="1433287"/>
    <lineage>
        <taxon>Bacteria</taxon>
        <taxon>Pseudomonadati</taxon>
        <taxon>Pseudomonadota</taxon>
        <taxon>Gammaproteobacteria</taxon>
        <taxon>Pasteurellales</taxon>
        <taxon>Pasteurellaceae</taxon>
        <taxon>Mannheimia</taxon>
    </lineage>
</organism>
<feature type="compositionally biased region" description="Basic and acidic residues" evidence="2">
    <location>
        <begin position="428"/>
        <end position="461"/>
    </location>
</feature>
<dbReference type="OrthoDB" id="5739852at2"/>
<dbReference type="EMBL" id="CP006943">
    <property type="protein sequence ID" value="AHG76027.1"/>
    <property type="molecule type" value="Genomic_DNA"/>
</dbReference>
<keyword evidence="1" id="KW-0175">Coiled coil</keyword>
<feature type="coiled-coil region" evidence="1">
    <location>
        <begin position="132"/>
        <end position="173"/>
    </location>
</feature>
<accession>W0QCK7</accession>
<gene>
    <name evidence="4" type="ORF">X808_15050</name>
</gene>
<keyword evidence="5" id="KW-1185">Reference proteome</keyword>
<keyword evidence="4" id="KW-0808">Transferase</keyword>
<keyword evidence="3" id="KW-0472">Membrane</keyword>
<keyword evidence="3" id="KW-1133">Transmembrane helix</keyword>